<evidence type="ECO:0000313" key="2">
    <source>
        <dbReference type="EMBL" id="PSW06558.1"/>
    </source>
</evidence>
<dbReference type="PIRSF" id="PIRSF008757">
    <property type="entry name" value="UCP008757"/>
    <property type="match status" value="1"/>
</dbReference>
<gene>
    <name evidence="2" type="ORF">C9I89_03200</name>
</gene>
<comment type="caution">
    <text evidence="2">The sequence shown here is derived from an EMBL/GenBank/DDBJ whole genome shotgun (WGS) entry which is preliminary data.</text>
</comment>
<evidence type="ECO:0000313" key="3">
    <source>
        <dbReference type="Proteomes" id="UP000240904"/>
    </source>
</evidence>
<evidence type="ECO:0000256" key="1">
    <source>
        <dbReference type="HAMAP-Rule" id="MF_00761"/>
    </source>
</evidence>
<dbReference type="EMBL" id="PYMC01000002">
    <property type="protein sequence ID" value="PSW06558.1"/>
    <property type="molecule type" value="Genomic_DNA"/>
</dbReference>
<protein>
    <recommendedName>
        <fullName evidence="1">UPF0303 protein C9I89_03200</fullName>
    </recommendedName>
</protein>
<dbReference type="PANTHER" id="PTHR28255">
    <property type="match status" value="1"/>
</dbReference>
<organism evidence="2 3">
    <name type="scientific">Photobacterium lipolyticum</name>
    <dbReference type="NCBI Taxonomy" id="266810"/>
    <lineage>
        <taxon>Bacteria</taxon>
        <taxon>Pseudomonadati</taxon>
        <taxon>Pseudomonadota</taxon>
        <taxon>Gammaproteobacteria</taxon>
        <taxon>Vibrionales</taxon>
        <taxon>Vibrionaceae</taxon>
        <taxon>Photobacterium</taxon>
    </lineage>
</organism>
<dbReference type="HAMAP" id="MF_00761">
    <property type="entry name" value="UPF0303"/>
    <property type="match status" value="1"/>
</dbReference>
<dbReference type="Pfam" id="PF03928">
    <property type="entry name" value="HbpS-like"/>
    <property type="match status" value="1"/>
</dbReference>
<dbReference type="OrthoDB" id="9815315at2"/>
<dbReference type="NCBIfam" id="NF002696">
    <property type="entry name" value="PRK02487.1-5"/>
    <property type="match status" value="1"/>
</dbReference>
<dbReference type="InterPro" id="IPR010371">
    <property type="entry name" value="YBR137W-like"/>
</dbReference>
<comment type="similarity">
    <text evidence="1">Belongs to the UPF0303 family.</text>
</comment>
<dbReference type="Gene3D" id="3.30.450.150">
    <property type="entry name" value="Haem-degrading domain"/>
    <property type="match status" value="1"/>
</dbReference>
<reference evidence="2 3" key="1">
    <citation type="submission" date="2018-03" db="EMBL/GenBank/DDBJ databases">
        <title>Whole genome sequencing of Histamine producing bacteria.</title>
        <authorList>
            <person name="Butler K."/>
        </authorList>
    </citation>
    <scope>NUCLEOTIDE SEQUENCE [LARGE SCALE GENOMIC DNA]</scope>
    <source>
        <strain evidence="2 3">DSM 16190</strain>
    </source>
</reference>
<accession>A0A2T3N2J0</accession>
<dbReference type="Proteomes" id="UP000240904">
    <property type="component" value="Unassembled WGS sequence"/>
</dbReference>
<dbReference type="SUPFAM" id="SSF143744">
    <property type="entry name" value="GlcG-like"/>
    <property type="match status" value="1"/>
</dbReference>
<name>A0A2T3N2J0_9GAMM</name>
<dbReference type="InterPro" id="IPR038084">
    <property type="entry name" value="PduO/GlcC-like_sf"/>
</dbReference>
<dbReference type="AlphaFoldDB" id="A0A2T3N2J0"/>
<proteinExistence type="inferred from homology"/>
<sequence length="160" mass="18079">MNDILNEIAAQEQRLQFGHFSHLRAWGLGYSIKTLAEKRGASVAIDITFNGQCLFFYAMPGTTIDNAEWIRRKRNVVHRYQCSSWYMGNACKAKEKTIEERSFVDPKEYAPYGGSFPLSIRNVGIVGAISVSGLPQAEDHQLIVDVLESFLSEDEKSEEK</sequence>
<dbReference type="RefSeq" id="WP_107281922.1">
    <property type="nucleotide sequence ID" value="NZ_PYMC01000002.1"/>
</dbReference>
<dbReference type="PANTHER" id="PTHR28255:SF1">
    <property type="entry name" value="UPF0303 PROTEIN YBR137W"/>
    <property type="match status" value="1"/>
</dbReference>
<keyword evidence="3" id="KW-1185">Reference proteome</keyword>
<dbReference type="InterPro" id="IPR005624">
    <property type="entry name" value="PduO/GlcC-like"/>
</dbReference>